<keyword evidence="1" id="KW-0732">Signal</keyword>
<protein>
    <submittedName>
        <fullName evidence="2">Uncharacterized protein</fullName>
    </submittedName>
</protein>
<gene>
    <name evidence="2" type="ORF">GCL57_01450</name>
</gene>
<dbReference type="Proteomes" id="UP000442694">
    <property type="component" value="Unassembled WGS sequence"/>
</dbReference>
<dbReference type="AlphaFoldDB" id="A0A833JFG7"/>
<feature type="chain" id="PRO_5032904286" evidence="1">
    <location>
        <begin position="23"/>
        <end position="77"/>
    </location>
</feature>
<comment type="caution">
    <text evidence="2">The sequence shown here is derived from an EMBL/GenBank/DDBJ whole genome shotgun (WGS) entry which is preliminary data.</text>
</comment>
<sequence length="77" mass="8899">MCSKKIAIVYFILSSFSNTLFANENQIQSLVEKNLVEIHDTALTYTAFLNSCLAEGKTYNQCEDDYNFSINHYFRTL</sequence>
<keyword evidence="3" id="KW-1185">Reference proteome</keyword>
<evidence type="ECO:0000313" key="3">
    <source>
        <dbReference type="Proteomes" id="UP000442694"/>
    </source>
</evidence>
<evidence type="ECO:0000313" key="2">
    <source>
        <dbReference type="EMBL" id="KAB8033393.1"/>
    </source>
</evidence>
<name>A0A833JFG7_9BACT</name>
<feature type="signal peptide" evidence="1">
    <location>
        <begin position="1"/>
        <end position="22"/>
    </location>
</feature>
<organism evidence="2 3">
    <name type="scientific">Fluviispira multicolorata</name>
    <dbReference type="NCBI Taxonomy" id="2654512"/>
    <lineage>
        <taxon>Bacteria</taxon>
        <taxon>Pseudomonadati</taxon>
        <taxon>Bdellovibrionota</taxon>
        <taxon>Oligoflexia</taxon>
        <taxon>Silvanigrellales</taxon>
        <taxon>Silvanigrellaceae</taxon>
        <taxon>Fluviispira</taxon>
    </lineage>
</organism>
<dbReference type="RefSeq" id="WP_152211479.1">
    <property type="nucleotide sequence ID" value="NZ_WFLN01000004.1"/>
</dbReference>
<proteinExistence type="predicted"/>
<evidence type="ECO:0000256" key="1">
    <source>
        <dbReference type="SAM" id="SignalP"/>
    </source>
</evidence>
<reference evidence="2 3" key="1">
    <citation type="submission" date="2019-10" db="EMBL/GenBank/DDBJ databases">
        <title>New genus of Silvanigrellaceae.</title>
        <authorList>
            <person name="Pitt A."/>
            <person name="Hahn M.W."/>
        </authorList>
    </citation>
    <scope>NUCLEOTIDE SEQUENCE [LARGE SCALE GENOMIC DNA]</scope>
    <source>
        <strain evidence="2 3">33A1-SZDP</strain>
    </source>
</reference>
<accession>A0A833JFG7</accession>
<dbReference type="EMBL" id="WFLN01000004">
    <property type="protein sequence ID" value="KAB8033393.1"/>
    <property type="molecule type" value="Genomic_DNA"/>
</dbReference>